<evidence type="ECO:0000256" key="6">
    <source>
        <dbReference type="ARBA" id="ARBA00023033"/>
    </source>
</evidence>
<dbReference type="InterPro" id="IPR002397">
    <property type="entry name" value="Cyt_P450_B"/>
</dbReference>
<dbReference type="PRINTS" id="PR00359">
    <property type="entry name" value="BP450"/>
</dbReference>
<dbReference type="PANTHER" id="PTHR46206:SF6">
    <property type="entry name" value="CYTOCHROME P450 MONOOXYGENASE AN1598-RELATED"/>
    <property type="match status" value="1"/>
</dbReference>
<protein>
    <submittedName>
        <fullName evidence="7">Cytochrome P450</fullName>
    </submittedName>
</protein>
<evidence type="ECO:0000256" key="4">
    <source>
        <dbReference type="ARBA" id="ARBA00023002"/>
    </source>
</evidence>
<keyword evidence="6" id="KW-0503">Monooxygenase</keyword>
<evidence type="ECO:0000313" key="7">
    <source>
        <dbReference type="EMBL" id="KAE8380451.1"/>
    </source>
</evidence>
<keyword evidence="5" id="KW-0408">Iron</keyword>
<dbReference type="SUPFAM" id="SSF48264">
    <property type="entry name" value="Cytochrome P450"/>
    <property type="match status" value="1"/>
</dbReference>
<dbReference type="AlphaFoldDB" id="A0A5N7BF86"/>
<proteinExistence type="inferred from homology"/>
<dbReference type="GO" id="GO:0020037">
    <property type="term" value="F:heme binding"/>
    <property type="evidence" value="ECO:0007669"/>
    <property type="project" value="InterPro"/>
</dbReference>
<evidence type="ECO:0000256" key="5">
    <source>
        <dbReference type="ARBA" id="ARBA00023004"/>
    </source>
</evidence>
<name>A0A5N7BF86_9EURO</name>
<evidence type="ECO:0000313" key="8">
    <source>
        <dbReference type="Proteomes" id="UP000326198"/>
    </source>
</evidence>
<keyword evidence="3" id="KW-0479">Metal-binding</keyword>
<evidence type="ECO:0000256" key="2">
    <source>
        <dbReference type="ARBA" id="ARBA00010617"/>
    </source>
</evidence>
<dbReference type="GO" id="GO:0019748">
    <property type="term" value="P:secondary metabolic process"/>
    <property type="evidence" value="ECO:0007669"/>
    <property type="project" value="UniProtKB-ARBA"/>
</dbReference>
<evidence type="ECO:0000256" key="3">
    <source>
        <dbReference type="ARBA" id="ARBA00022723"/>
    </source>
</evidence>
<comment type="similarity">
    <text evidence="2">Belongs to the cytochrome P450 family.</text>
</comment>
<reference evidence="7 8" key="1">
    <citation type="submission" date="2019-04" db="EMBL/GenBank/DDBJ databases">
        <title>Friends and foes A comparative genomics studyof 23 Aspergillus species from section Flavi.</title>
        <authorList>
            <consortium name="DOE Joint Genome Institute"/>
            <person name="Kjaerbolling I."/>
            <person name="Vesth T."/>
            <person name="Frisvad J.C."/>
            <person name="Nybo J.L."/>
            <person name="Theobald S."/>
            <person name="Kildgaard S."/>
            <person name="Isbrandt T."/>
            <person name="Kuo A."/>
            <person name="Sato A."/>
            <person name="Lyhne E.K."/>
            <person name="Kogle M.E."/>
            <person name="Wiebenga A."/>
            <person name="Kun R.S."/>
            <person name="Lubbers R.J."/>
            <person name="Makela M.R."/>
            <person name="Barry K."/>
            <person name="Chovatia M."/>
            <person name="Clum A."/>
            <person name="Daum C."/>
            <person name="Haridas S."/>
            <person name="He G."/>
            <person name="LaButti K."/>
            <person name="Lipzen A."/>
            <person name="Mondo S."/>
            <person name="Riley R."/>
            <person name="Salamov A."/>
            <person name="Simmons B.A."/>
            <person name="Magnuson J.K."/>
            <person name="Henrissat B."/>
            <person name="Mortensen U.H."/>
            <person name="Larsen T.O."/>
            <person name="Devries R.P."/>
            <person name="Grigoriev I.V."/>
            <person name="Machida M."/>
            <person name="Baker S.E."/>
            <person name="Andersen M.R."/>
        </authorList>
    </citation>
    <scope>NUCLEOTIDE SEQUENCE [LARGE SCALE GENOMIC DNA]</scope>
    <source>
        <strain evidence="7 8">IBT 29228</strain>
    </source>
</reference>
<dbReference type="GO" id="GO:0005506">
    <property type="term" value="F:iron ion binding"/>
    <property type="evidence" value="ECO:0007669"/>
    <property type="project" value="InterPro"/>
</dbReference>
<dbReference type="InterPro" id="IPR036396">
    <property type="entry name" value="Cyt_P450_sf"/>
</dbReference>
<organism evidence="7 8">
    <name type="scientific">Aspergillus bertholletiae</name>
    <dbReference type="NCBI Taxonomy" id="1226010"/>
    <lineage>
        <taxon>Eukaryota</taxon>
        <taxon>Fungi</taxon>
        <taxon>Dikarya</taxon>
        <taxon>Ascomycota</taxon>
        <taxon>Pezizomycotina</taxon>
        <taxon>Eurotiomycetes</taxon>
        <taxon>Eurotiomycetidae</taxon>
        <taxon>Eurotiales</taxon>
        <taxon>Aspergillaceae</taxon>
        <taxon>Aspergillus</taxon>
        <taxon>Aspergillus subgen. Circumdati</taxon>
    </lineage>
</organism>
<comment type="cofactor">
    <cofactor evidence="1">
        <name>heme</name>
        <dbReference type="ChEBI" id="CHEBI:30413"/>
    </cofactor>
</comment>
<dbReference type="GO" id="GO:0004497">
    <property type="term" value="F:monooxygenase activity"/>
    <property type="evidence" value="ECO:0007669"/>
    <property type="project" value="UniProtKB-KW"/>
</dbReference>
<dbReference type="EMBL" id="ML736181">
    <property type="protein sequence ID" value="KAE8380451.1"/>
    <property type="molecule type" value="Genomic_DNA"/>
</dbReference>
<dbReference type="OrthoDB" id="1844152at2759"/>
<evidence type="ECO:0000256" key="1">
    <source>
        <dbReference type="ARBA" id="ARBA00001971"/>
    </source>
</evidence>
<sequence>MFIFASVHQTVSITTWTIFHLALRPEYQDIIRHELHELMGHDVSKIPISELDMQTLRKASHTDSFIREVLRMKGDAVNLVRMARKDAPLGNYIIPKGSLILPLVSLSNCSPHYNGDDPKRFDGMRWVDKQKAASTTDPGHLSFGLGKWACPGRFLAIAEIKLAVFALLANSRLDLVGGKYDVTDKFNITGNPPEGKLILKKVGAL</sequence>
<dbReference type="Proteomes" id="UP000326198">
    <property type="component" value="Unassembled WGS sequence"/>
</dbReference>
<gene>
    <name evidence="7" type="ORF">BDV26DRAFT_279518</name>
</gene>
<dbReference type="Pfam" id="PF00067">
    <property type="entry name" value="p450"/>
    <property type="match status" value="1"/>
</dbReference>
<dbReference type="PANTHER" id="PTHR46206">
    <property type="entry name" value="CYTOCHROME P450"/>
    <property type="match status" value="1"/>
</dbReference>
<accession>A0A5N7BF86</accession>
<dbReference type="GO" id="GO:0016705">
    <property type="term" value="F:oxidoreductase activity, acting on paired donors, with incorporation or reduction of molecular oxygen"/>
    <property type="evidence" value="ECO:0007669"/>
    <property type="project" value="InterPro"/>
</dbReference>
<dbReference type="Gene3D" id="1.10.630.10">
    <property type="entry name" value="Cytochrome P450"/>
    <property type="match status" value="1"/>
</dbReference>
<keyword evidence="8" id="KW-1185">Reference proteome</keyword>
<keyword evidence="4" id="KW-0560">Oxidoreductase</keyword>
<dbReference type="InterPro" id="IPR001128">
    <property type="entry name" value="Cyt_P450"/>
</dbReference>